<dbReference type="Proteomes" id="UP001139353">
    <property type="component" value="Unassembled WGS sequence"/>
</dbReference>
<evidence type="ECO:0000256" key="4">
    <source>
        <dbReference type="ARBA" id="ARBA00023163"/>
    </source>
</evidence>
<dbReference type="InterPro" id="IPR005119">
    <property type="entry name" value="LysR_subst-bd"/>
</dbReference>
<dbReference type="InterPro" id="IPR036388">
    <property type="entry name" value="WH-like_DNA-bd_sf"/>
</dbReference>
<comment type="caution">
    <text evidence="6">The sequence shown here is derived from an EMBL/GenBank/DDBJ whole genome shotgun (WGS) entry which is preliminary data.</text>
</comment>
<dbReference type="GO" id="GO:0003700">
    <property type="term" value="F:DNA-binding transcription factor activity"/>
    <property type="evidence" value="ECO:0007669"/>
    <property type="project" value="InterPro"/>
</dbReference>
<organism evidence="6 7">
    <name type="scientific">Scleromatobacter humisilvae</name>
    <dbReference type="NCBI Taxonomy" id="2897159"/>
    <lineage>
        <taxon>Bacteria</taxon>
        <taxon>Pseudomonadati</taxon>
        <taxon>Pseudomonadota</taxon>
        <taxon>Betaproteobacteria</taxon>
        <taxon>Burkholderiales</taxon>
        <taxon>Sphaerotilaceae</taxon>
        <taxon>Scleromatobacter</taxon>
    </lineage>
</organism>
<dbReference type="RefSeq" id="WP_275685796.1">
    <property type="nucleotide sequence ID" value="NZ_JAJLJH010000020.1"/>
</dbReference>
<dbReference type="Pfam" id="PF00126">
    <property type="entry name" value="HTH_1"/>
    <property type="match status" value="1"/>
</dbReference>
<dbReference type="PROSITE" id="PS50931">
    <property type="entry name" value="HTH_LYSR"/>
    <property type="match status" value="1"/>
</dbReference>
<evidence type="ECO:0000313" key="6">
    <source>
        <dbReference type="EMBL" id="MCK9689745.1"/>
    </source>
</evidence>
<dbReference type="InterPro" id="IPR036390">
    <property type="entry name" value="WH_DNA-bd_sf"/>
</dbReference>
<feature type="domain" description="HTH lysR-type" evidence="5">
    <location>
        <begin position="7"/>
        <end position="65"/>
    </location>
</feature>
<dbReference type="SUPFAM" id="SSF46785">
    <property type="entry name" value="Winged helix' DNA-binding domain"/>
    <property type="match status" value="1"/>
</dbReference>
<dbReference type="AlphaFoldDB" id="A0A9X1YPX2"/>
<evidence type="ECO:0000313" key="7">
    <source>
        <dbReference type="Proteomes" id="UP001139353"/>
    </source>
</evidence>
<evidence type="ECO:0000256" key="2">
    <source>
        <dbReference type="ARBA" id="ARBA00023015"/>
    </source>
</evidence>
<name>A0A9X1YPX2_9BURK</name>
<dbReference type="PANTHER" id="PTHR30126">
    <property type="entry name" value="HTH-TYPE TRANSCRIPTIONAL REGULATOR"/>
    <property type="match status" value="1"/>
</dbReference>
<evidence type="ECO:0000259" key="5">
    <source>
        <dbReference type="PROSITE" id="PS50931"/>
    </source>
</evidence>
<protein>
    <submittedName>
        <fullName evidence="6">LysR family transcriptional regulator</fullName>
    </submittedName>
</protein>
<dbReference type="EMBL" id="JAJLJH010000020">
    <property type="protein sequence ID" value="MCK9689745.1"/>
    <property type="molecule type" value="Genomic_DNA"/>
</dbReference>
<accession>A0A9X1YPX2</accession>
<keyword evidence="4" id="KW-0804">Transcription</keyword>
<sequence>MSHPGTPTLDQLRVFLAVVDASSFAGAARRLGRSTSVVSYTIANLEAELGVVLFNRETTRKPQLTQAGRSVLAEVRVVAHGIDGLRAKVRSLQEGVEAELRVVLDVMLPQQRISDAIRAFHERFPTVALHLRSEALGAVMQLMLDRAANIAVCGPPDVSVDGIERIDLGSVQLIPVAAPGHPLALAPSNSPGAGRSHVQLVLTDRSMRTQGSDLGVFGTHTWRVADLGTKHALLLDGIGWGHMPMPLVAQDLKKGRLVRLKLPDVKGGAYRFFGIYRADTPLGPAASFLLSRFESHCAE</sequence>
<evidence type="ECO:0000256" key="3">
    <source>
        <dbReference type="ARBA" id="ARBA00023125"/>
    </source>
</evidence>
<keyword evidence="2" id="KW-0805">Transcription regulation</keyword>
<dbReference type="Gene3D" id="1.10.10.10">
    <property type="entry name" value="Winged helix-like DNA-binding domain superfamily/Winged helix DNA-binding domain"/>
    <property type="match status" value="1"/>
</dbReference>
<dbReference type="PANTHER" id="PTHR30126:SF91">
    <property type="entry name" value="LYSR FAMILY TRANSCRIPTIONAL REGULATOR"/>
    <property type="match status" value="1"/>
</dbReference>
<dbReference type="InterPro" id="IPR000847">
    <property type="entry name" value="LysR_HTH_N"/>
</dbReference>
<evidence type="ECO:0000256" key="1">
    <source>
        <dbReference type="ARBA" id="ARBA00009437"/>
    </source>
</evidence>
<reference evidence="6" key="1">
    <citation type="submission" date="2021-11" db="EMBL/GenBank/DDBJ databases">
        <title>BS-T2-15 a new species belonging to the Comamonadaceae family isolated from the soil of a French oak forest.</title>
        <authorList>
            <person name="Mieszkin S."/>
            <person name="Alain K."/>
        </authorList>
    </citation>
    <scope>NUCLEOTIDE SEQUENCE</scope>
    <source>
        <strain evidence="6">BS-T2-15</strain>
    </source>
</reference>
<dbReference type="SUPFAM" id="SSF53850">
    <property type="entry name" value="Periplasmic binding protein-like II"/>
    <property type="match status" value="1"/>
</dbReference>
<dbReference type="FunFam" id="1.10.10.10:FF:000001">
    <property type="entry name" value="LysR family transcriptional regulator"/>
    <property type="match status" value="1"/>
</dbReference>
<keyword evidence="7" id="KW-1185">Reference proteome</keyword>
<gene>
    <name evidence="6" type="ORF">LPC04_28855</name>
</gene>
<dbReference type="Pfam" id="PF03466">
    <property type="entry name" value="LysR_substrate"/>
    <property type="match status" value="1"/>
</dbReference>
<dbReference type="Gene3D" id="3.40.190.290">
    <property type="match status" value="1"/>
</dbReference>
<dbReference type="GO" id="GO:0000976">
    <property type="term" value="F:transcription cis-regulatory region binding"/>
    <property type="evidence" value="ECO:0007669"/>
    <property type="project" value="TreeGrafter"/>
</dbReference>
<keyword evidence="3" id="KW-0238">DNA-binding</keyword>
<proteinExistence type="inferred from homology"/>
<comment type="similarity">
    <text evidence="1">Belongs to the LysR transcriptional regulatory family.</text>
</comment>